<feature type="compositionally biased region" description="Polar residues" evidence="2">
    <location>
        <begin position="51"/>
        <end position="64"/>
    </location>
</feature>
<dbReference type="PROSITE" id="PS50013">
    <property type="entry name" value="CHROMO_2"/>
    <property type="match status" value="1"/>
</dbReference>
<dbReference type="AlphaFoldDB" id="A0A2J6PRW9"/>
<evidence type="ECO:0000256" key="1">
    <source>
        <dbReference type="ARBA" id="ARBA00011353"/>
    </source>
</evidence>
<dbReference type="InterPro" id="IPR016197">
    <property type="entry name" value="Chromo-like_dom_sf"/>
</dbReference>
<feature type="compositionally biased region" description="Basic residues" evidence="2">
    <location>
        <begin position="91"/>
        <end position="103"/>
    </location>
</feature>
<dbReference type="Proteomes" id="UP000235672">
    <property type="component" value="Unassembled WGS sequence"/>
</dbReference>
<accession>A0A2J6PRW9</accession>
<comment type="subunit">
    <text evidence="1">Component of the NuA4 histone acetyltransferase complex.</text>
</comment>
<feature type="region of interest" description="Disordered" evidence="2">
    <location>
        <begin position="298"/>
        <end position="322"/>
    </location>
</feature>
<feature type="compositionally biased region" description="Polar residues" evidence="2">
    <location>
        <begin position="72"/>
        <end position="85"/>
    </location>
</feature>
<feature type="compositionally biased region" description="Polar residues" evidence="2">
    <location>
        <begin position="152"/>
        <end position="165"/>
    </location>
</feature>
<dbReference type="SUPFAM" id="SSF54160">
    <property type="entry name" value="Chromo domain-like"/>
    <property type="match status" value="1"/>
</dbReference>
<organism evidence="4 5">
    <name type="scientific">Hyaloscypha hepaticicola</name>
    <dbReference type="NCBI Taxonomy" id="2082293"/>
    <lineage>
        <taxon>Eukaryota</taxon>
        <taxon>Fungi</taxon>
        <taxon>Dikarya</taxon>
        <taxon>Ascomycota</taxon>
        <taxon>Pezizomycotina</taxon>
        <taxon>Leotiomycetes</taxon>
        <taxon>Helotiales</taxon>
        <taxon>Hyaloscyphaceae</taxon>
        <taxon>Hyaloscypha</taxon>
    </lineage>
</organism>
<keyword evidence="5" id="KW-1185">Reference proteome</keyword>
<feature type="domain" description="Chromo" evidence="3">
    <location>
        <begin position="214"/>
        <end position="291"/>
    </location>
</feature>
<dbReference type="GO" id="GO:0006338">
    <property type="term" value="P:chromatin remodeling"/>
    <property type="evidence" value="ECO:0007669"/>
    <property type="project" value="UniProtKB-ARBA"/>
</dbReference>
<feature type="region of interest" description="Disordered" evidence="2">
    <location>
        <begin position="45"/>
        <end position="209"/>
    </location>
</feature>
<proteinExistence type="predicted"/>
<evidence type="ECO:0000313" key="4">
    <source>
        <dbReference type="EMBL" id="PMD16686.1"/>
    </source>
</evidence>
<evidence type="ECO:0000313" key="5">
    <source>
        <dbReference type="Proteomes" id="UP000235672"/>
    </source>
</evidence>
<dbReference type="InterPro" id="IPR000953">
    <property type="entry name" value="Chromo/chromo_shadow_dom"/>
</dbReference>
<protein>
    <recommendedName>
        <fullName evidence="3">Chromo domain-containing protein</fullName>
    </recommendedName>
</protein>
<feature type="compositionally biased region" description="Acidic residues" evidence="2">
    <location>
        <begin position="124"/>
        <end position="133"/>
    </location>
</feature>
<feature type="compositionally biased region" description="Polar residues" evidence="2">
    <location>
        <begin position="191"/>
        <end position="201"/>
    </location>
</feature>
<sequence>MASSPPPISNSSSTLFHDRFLKHGSSSSTNASVVLPSGRELQAEVSDFKMGTNQTSPTKNSSFSLIKKPSTAEDTNASLSETPTKAPTEKGKKRKLENKKSKALQRVTNPAYKKGISSGYGIDLDTDSDDDSDIPAVAQRKPKPIAKVADSANISGSQTTEPSARSSKRKHPSFENTNGDGSISKRRANKIATNNATITSKPQKDQKDLQGKTYLVEKILAKGWMAHSGSEVKGVDPEREWRYLIQWAKSEDGQTWEPTWEPLSTMYDGGHKQRMAAMFEDRMKDEHSEGASAWADVLEEEEIEEETKQEKNVLKKNKKGKY</sequence>
<name>A0A2J6PRW9_9HELO</name>
<dbReference type="EMBL" id="KZ613504">
    <property type="protein sequence ID" value="PMD16686.1"/>
    <property type="molecule type" value="Genomic_DNA"/>
</dbReference>
<gene>
    <name evidence="4" type="ORF">NA56DRAFT_708582</name>
</gene>
<evidence type="ECO:0000256" key="2">
    <source>
        <dbReference type="SAM" id="MobiDB-lite"/>
    </source>
</evidence>
<reference evidence="4 5" key="1">
    <citation type="submission" date="2016-05" db="EMBL/GenBank/DDBJ databases">
        <title>A degradative enzymes factory behind the ericoid mycorrhizal symbiosis.</title>
        <authorList>
            <consortium name="DOE Joint Genome Institute"/>
            <person name="Martino E."/>
            <person name="Morin E."/>
            <person name="Grelet G."/>
            <person name="Kuo A."/>
            <person name="Kohler A."/>
            <person name="Daghino S."/>
            <person name="Barry K."/>
            <person name="Choi C."/>
            <person name="Cichocki N."/>
            <person name="Clum A."/>
            <person name="Copeland A."/>
            <person name="Hainaut M."/>
            <person name="Haridas S."/>
            <person name="Labutti K."/>
            <person name="Lindquist E."/>
            <person name="Lipzen A."/>
            <person name="Khouja H.-R."/>
            <person name="Murat C."/>
            <person name="Ohm R."/>
            <person name="Olson A."/>
            <person name="Spatafora J."/>
            <person name="Veneault-Fourrey C."/>
            <person name="Henrissat B."/>
            <person name="Grigoriev I."/>
            <person name="Martin F."/>
            <person name="Perotto S."/>
        </authorList>
    </citation>
    <scope>NUCLEOTIDE SEQUENCE [LARGE SCALE GENOMIC DNA]</scope>
    <source>
        <strain evidence="4 5">UAMH 7357</strain>
    </source>
</reference>
<evidence type="ECO:0000259" key="3">
    <source>
        <dbReference type="PROSITE" id="PS50013"/>
    </source>
</evidence>